<evidence type="ECO:0000313" key="4">
    <source>
        <dbReference type="Proteomes" id="UP000663862"/>
    </source>
</evidence>
<dbReference type="EMBL" id="CAJNYU010003479">
    <property type="protein sequence ID" value="CAF3676077.1"/>
    <property type="molecule type" value="Genomic_DNA"/>
</dbReference>
<dbReference type="Proteomes" id="UP000663862">
    <property type="component" value="Unassembled WGS sequence"/>
</dbReference>
<dbReference type="EMBL" id="CAJOBQ010003461">
    <property type="protein sequence ID" value="CAF4607118.1"/>
    <property type="molecule type" value="Genomic_DNA"/>
</dbReference>
<dbReference type="Pfam" id="PF05699">
    <property type="entry name" value="Dimer_Tnp_hAT"/>
    <property type="match status" value="1"/>
</dbReference>
<feature type="non-terminal residue" evidence="3">
    <location>
        <position position="1"/>
    </location>
</feature>
<dbReference type="GO" id="GO:0046983">
    <property type="term" value="F:protein dimerization activity"/>
    <property type="evidence" value="ECO:0007669"/>
    <property type="project" value="InterPro"/>
</dbReference>
<dbReference type="InterPro" id="IPR008906">
    <property type="entry name" value="HATC_C_dom"/>
</dbReference>
<evidence type="ECO:0000313" key="3">
    <source>
        <dbReference type="EMBL" id="CAF4607118.1"/>
    </source>
</evidence>
<gene>
    <name evidence="2" type="ORF">FME351_LOCUS26054</name>
    <name evidence="3" type="ORF">TSG867_LOCUS28199</name>
</gene>
<dbReference type="AlphaFoldDB" id="A0A821CGD1"/>
<evidence type="ECO:0000259" key="1">
    <source>
        <dbReference type="Pfam" id="PF05699"/>
    </source>
</evidence>
<name>A0A821CGD1_9BILA</name>
<comment type="caution">
    <text evidence="3">The sequence shown here is derived from an EMBL/GenBank/DDBJ whole genome shotgun (WGS) entry which is preliminary data.</text>
</comment>
<proteinExistence type="predicted"/>
<organism evidence="3 4">
    <name type="scientific">Rotaria socialis</name>
    <dbReference type="NCBI Taxonomy" id="392032"/>
    <lineage>
        <taxon>Eukaryota</taxon>
        <taxon>Metazoa</taxon>
        <taxon>Spiralia</taxon>
        <taxon>Gnathifera</taxon>
        <taxon>Rotifera</taxon>
        <taxon>Eurotatoria</taxon>
        <taxon>Bdelloidea</taxon>
        <taxon>Philodinida</taxon>
        <taxon>Philodinidae</taxon>
        <taxon>Rotaria</taxon>
    </lineage>
</organism>
<evidence type="ECO:0000313" key="2">
    <source>
        <dbReference type="EMBL" id="CAF3676077.1"/>
    </source>
</evidence>
<sequence>IIDGLIRKLQQRLRDKYFGNRTHEILRQLQEIDANKAEEFKESFELFIKTVIEYIKSYYDDSTRQFYEKLSFFSYQSLEFLAWERLIDVVNLIKVNDLNKDELYSEYCELRVLYDNLIKKDVKLSDQIKLYISSKKDYDLISTIDRSDSVHDNDEDDDDIALVHKNQQYDEHVRSDHFWSYLLNINPKSTPNMKKSICYIFSIPCTNAYVETIFSHIKHAWSDYRNHMDIELVDAELKIRVNSDYPCAYMYKHLLSQPDVLTKIRTNEKYQQTKRRNTE</sequence>
<feature type="domain" description="HAT C-terminal dimerisation" evidence="1">
    <location>
        <begin position="179"/>
        <end position="236"/>
    </location>
</feature>
<reference evidence="3" key="1">
    <citation type="submission" date="2021-02" db="EMBL/GenBank/DDBJ databases">
        <authorList>
            <person name="Nowell W R."/>
        </authorList>
    </citation>
    <scope>NUCLEOTIDE SEQUENCE</scope>
</reference>
<dbReference type="Proteomes" id="UP000663869">
    <property type="component" value="Unassembled WGS sequence"/>
</dbReference>
<protein>
    <recommendedName>
        <fullName evidence="1">HAT C-terminal dimerisation domain-containing protein</fullName>
    </recommendedName>
</protein>
<accession>A0A821CGD1</accession>